<dbReference type="GO" id="GO:0005524">
    <property type="term" value="F:ATP binding"/>
    <property type="evidence" value="ECO:0007669"/>
    <property type="project" value="UniProtKB-UniRule"/>
</dbReference>
<evidence type="ECO:0000256" key="6">
    <source>
        <dbReference type="ARBA" id="ARBA00022840"/>
    </source>
</evidence>
<dbReference type="SMART" id="SM00977">
    <property type="entry name" value="TilS_C"/>
    <property type="match status" value="1"/>
</dbReference>
<keyword evidence="12" id="KW-1185">Reference proteome</keyword>
<evidence type="ECO:0000313" key="11">
    <source>
        <dbReference type="EMBL" id="KGF51150.1"/>
    </source>
</evidence>
<protein>
    <recommendedName>
        <fullName evidence="8">tRNA(Ile)-lysidine synthase</fullName>
        <ecNumber evidence="8">6.3.4.19</ecNumber>
    </recommendedName>
    <alternativeName>
        <fullName evidence="8">tRNA(Ile)-2-lysyl-cytidine synthase</fullName>
    </alternativeName>
    <alternativeName>
        <fullName evidence="8">tRNA(Ile)-lysidine synthetase</fullName>
    </alternativeName>
</protein>
<comment type="similarity">
    <text evidence="8">Belongs to the tRNA(Ile)-lysidine synthase family.</text>
</comment>
<name>A0A096AWI2_9BACT</name>
<keyword evidence="9" id="KW-1133">Transmembrane helix</keyword>
<dbReference type="GO" id="GO:0006400">
    <property type="term" value="P:tRNA modification"/>
    <property type="evidence" value="ECO:0007669"/>
    <property type="project" value="UniProtKB-UniRule"/>
</dbReference>
<dbReference type="CDD" id="cd01992">
    <property type="entry name" value="TilS_N"/>
    <property type="match status" value="1"/>
</dbReference>
<dbReference type="OrthoDB" id="9807403at2"/>
<evidence type="ECO:0000256" key="4">
    <source>
        <dbReference type="ARBA" id="ARBA00022694"/>
    </source>
</evidence>
<keyword evidence="9" id="KW-0472">Membrane</keyword>
<evidence type="ECO:0000256" key="1">
    <source>
        <dbReference type="ARBA" id="ARBA00004496"/>
    </source>
</evidence>
<evidence type="ECO:0000256" key="9">
    <source>
        <dbReference type="SAM" id="Phobius"/>
    </source>
</evidence>
<dbReference type="AlphaFoldDB" id="A0A096AWI2"/>
<dbReference type="GO" id="GO:0005737">
    <property type="term" value="C:cytoplasm"/>
    <property type="evidence" value="ECO:0007669"/>
    <property type="project" value="UniProtKB-SubCell"/>
</dbReference>
<keyword evidence="5 8" id="KW-0547">Nucleotide-binding</keyword>
<dbReference type="InterPro" id="IPR011063">
    <property type="entry name" value="TilS/TtcA_N"/>
</dbReference>
<accession>A0A096AWI2</accession>
<dbReference type="RefSeq" id="WP_036856535.1">
    <property type="nucleotide sequence ID" value="NZ_JRNU01000048.1"/>
</dbReference>
<comment type="function">
    <text evidence="8">Ligates lysine onto the cytidine present at position 34 of the AUA codon-specific tRNA(Ile) that contains the anticodon CAU, in an ATP-dependent manner. Cytidine is converted to lysidine, thus changing the amino acid specificity of the tRNA from methionine to isoleucine.</text>
</comment>
<evidence type="ECO:0000256" key="5">
    <source>
        <dbReference type="ARBA" id="ARBA00022741"/>
    </source>
</evidence>
<feature type="domain" description="Lysidine-tRNA(Ile) synthetase C-terminal" evidence="10">
    <location>
        <begin position="373"/>
        <end position="446"/>
    </location>
</feature>
<keyword evidence="3 8" id="KW-0436">Ligase</keyword>
<keyword evidence="2 8" id="KW-0963">Cytoplasm</keyword>
<dbReference type="PANTHER" id="PTHR43033:SF1">
    <property type="entry name" value="TRNA(ILE)-LYSIDINE SYNTHASE-RELATED"/>
    <property type="match status" value="1"/>
</dbReference>
<dbReference type="PANTHER" id="PTHR43033">
    <property type="entry name" value="TRNA(ILE)-LYSIDINE SYNTHASE-RELATED"/>
    <property type="match status" value="1"/>
</dbReference>
<keyword evidence="4 8" id="KW-0819">tRNA processing</keyword>
<gene>
    <name evidence="8" type="primary">tilS</name>
    <name evidence="11" type="ORF">HMPREF9302_08535</name>
</gene>
<dbReference type="HAMAP" id="MF_01161">
    <property type="entry name" value="tRNA_Ile_lys_synt"/>
    <property type="match status" value="1"/>
</dbReference>
<dbReference type="NCBIfam" id="TIGR02432">
    <property type="entry name" value="lysidine_TilS_N"/>
    <property type="match status" value="1"/>
</dbReference>
<feature type="transmembrane region" description="Helical" evidence="9">
    <location>
        <begin position="21"/>
        <end position="43"/>
    </location>
</feature>
<feature type="binding site" evidence="8">
    <location>
        <begin position="26"/>
        <end position="31"/>
    </location>
    <ligand>
        <name>ATP</name>
        <dbReference type="ChEBI" id="CHEBI:30616"/>
    </ligand>
</feature>
<comment type="catalytic activity">
    <reaction evidence="7 8">
        <text>cytidine(34) in tRNA(Ile2) + L-lysine + ATP = lysidine(34) in tRNA(Ile2) + AMP + diphosphate + H(+)</text>
        <dbReference type="Rhea" id="RHEA:43744"/>
        <dbReference type="Rhea" id="RHEA-COMP:10625"/>
        <dbReference type="Rhea" id="RHEA-COMP:10670"/>
        <dbReference type="ChEBI" id="CHEBI:15378"/>
        <dbReference type="ChEBI" id="CHEBI:30616"/>
        <dbReference type="ChEBI" id="CHEBI:32551"/>
        <dbReference type="ChEBI" id="CHEBI:33019"/>
        <dbReference type="ChEBI" id="CHEBI:82748"/>
        <dbReference type="ChEBI" id="CHEBI:83665"/>
        <dbReference type="ChEBI" id="CHEBI:456215"/>
        <dbReference type="EC" id="6.3.4.19"/>
    </reaction>
</comment>
<dbReference type="InterPro" id="IPR012094">
    <property type="entry name" value="tRNA_Ile_lys_synt"/>
</dbReference>
<dbReference type="InterPro" id="IPR012795">
    <property type="entry name" value="tRNA_Ile_lys_synt_N"/>
</dbReference>
<dbReference type="EC" id="6.3.4.19" evidence="8"/>
<sequence>MLNKVKKFIAKYQLLNKEKCYLVALSGGADSVSLLLVLHQLGYKINAVHCNFKLRGEESYRDEQFCIDLCNRHDIPLKRIHFDTTEYASLRKISIEMAARELRYTYFEQLRKSINAEGVCVGHHQEDSVETILLNLTRGTGIHGLTGIAPRNGNVIRPLLSCTRKDIETFIIGEGEHYVTDSSNLVSNVVRNKLRLLVIPLLKEINPSVQASIAQTAQYLSEAGTVADDALLRYFDKFGISHSKLYTYGSLSIPLKVITEFPSKKYFLFELLSPLGFNSEQISSISDFKKNMVGNLWQSEKYEITLDSFSLIVRKKELHADINKLLPETGLYIIDKNRSIQITYIDNKTIKKTDLSKEPCTVYIDADNITFPLILRNIAKGDRFVPFGMDKSKLVSDYLTNMKRNRFEKSDQLLLTDVTGKPLWLVGLRTDNRVRYTNISAKVLRIKYLEKTHETT</sequence>
<dbReference type="Gene3D" id="3.40.50.620">
    <property type="entry name" value="HUPs"/>
    <property type="match status" value="1"/>
</dbReference>
<keyword evidence="6 8" id="KW-0067">ATP-binding</keyword>
<dbReference type="Proteomes" id="UP000029614">
    <property type="component" value="Unassembled WGS sequence"/>
</dbReference>
<comment type="subcellular location">
    <subcellularLocation>
        <location evidence="1 8">Cytoplasm</location>
    </subcellularLocation>
</comment>
<evidence type="ECO:0000313" key="12">
    <source>
        <dbReference type="Proteomes" id="UP000029614"/>
    </source>
</evidence>
<dbReference type="InterPro" id="IPR014729">
    <property type="entry name" value="Rossmann-like_a/b/a_fold"/>
</dbReference>
<dbReference type="Pfam" id="PF01171">
    <property type="entry name" value="ATP_bind_3"/>
    <property type="match status" value="1"/>
</dbReference>
<comment type="domain">
    <text evidence="8">The N-terminal region contains the highly conserved SGGXDS motif, predicted to be a P-loop motif involved in ATP binding.</text>
</comment>
<dbReference type="SUPFAM" id="SSF52402">
    <property type="entry name" value="Adenine nucleotide alpha hydrolases-like"/>
    <property type="match status" value="1"/>
</dbReference>
<organism evidence="11 12">
    <name type="scientific">Prevotella amnii DNF00058</name>
    <dbReference type="NCBI Taxonomy" id="1401066"/>
    <lineage>
        <taxon>Bacteria</taxon>
        <taxon>Pseudomonadati</taxon>
        <taxon>Bacteroidota</taxon>
        <taxon>Bacteroidia</taxon>
        <taxon>Bacteroidales</taxon>
        <taxon>Prevotellaceae</taxon>
        <taxon>Prevotella</taxon>
    </lineage>
</organism>
<evidence type="ECO:0000256" key="7">
    <source>
        <dbReference type="ARBA" id="ARBA00048539"/>
    </source>
</evidence>
<keyword evidence="9" id="KW-0812">Transmembrane</keyword>
<dbReference type="GO" id="GO:0032267">
    <property type="term" value="F:tRNA(Ile)-lysidine synthase activity"/>
    <property type="evidence" value="ECO:0007669"/>
    <property type="project" value="UniProtKB-EC"/>
</dbReference>
<reference evidence="11 12" key="1">
    <citation type="submission" date="2014-07" db="EMBL/GenBank/DDBJ databases">
        <authorList>
            <person name="McCorrison J."/>
            <person name="Sanka R."/>
            <person name="Torralba M."/>
            <person name="Gillis M."/>
            <person name="Haft D.H."/>
            <person name="Methe B."/>
            <person name="Sutton G."/>
            <person name="Nelson K.E."/>
        </authorList>
    </citation>
    <scope>NUCLEOTIDE SEQUENCE [LARGE SCALE GENOMIC DNA]</scope>
    <source>
        <strain evidence="11 12">DNF00058</strain>
    </source>
</reference>
<comment type="caution">
    <text evidence="11">The sequence shown here is derived from an EMBL/GenBank/DDBJ whole genome shotgun (WGS) entry which is preliminary data.</text>
</comment>
<evidence type="ECO:0000256" key="8">
    <source>
        <dbReference type="HAMAP-Rule" id="MF_01161"/>
    </source>
</evidence>
<dbReference type="InterPro" id="IPR012796">
    <property type="entry name" value="Lysidine-tRNA-synth_C"/>
</dbReference>
<evidence type="ECO:0000259" key="10">
    <source>
        <dbReference type="SMART" id="SM00977"/>
    </source>
</evidence>
<dbReference type="EMBL" id="JRNU01000048">
    <property type="protein sequence ID" value="KGF51150.1"/>
    <property type="molecule type" value="Genomic_DNA"/>
</dbReference>
<evidence type="ECO:0000256" key="3">
    <source>
        <dbReference type="ARBA" id="ARBA00022598"/>
    </source>
</evidence>
<evidence type="ECO:0000256" key="2">
    <source>
        <dbReference type="ARBA" id="ARBA00022490"/>
    </source>
</evidence>
<proteinExistence type="inferred from homology"/>